<evidence type="ECO:0000256" key="2">
    <source>
        <dbReference type="ARBA" id="ARBA00022692"/>
    </source>
</evidence>
<gene>
    <name evidence="7" type="ORF">BcabD6B2_45410</name>
</gene>
<dbReference type="GO" id="GO:0016020">
    <property type="term" value="C:membrane"/>
    <property type="evidence" value="ECO:0007669"/>
    <property type="project" value="UniProtKB-SubCell"/>
</dbReference>
<reference evidence="7 8" key="1">
    <citation type="submission" date="2021-06" db="EMBL/GenBank/DDBJ databases">
        <title>Genome sequence of Babesia caballi.</title>
        <authorList>
            <person name="Yamagishi J."/>
            <person name="Kidaka T."/>
            <person name="Ochi A."/>
        </authorList>
    </citation>
    <scope>NUCLEOTIDE SEQUENCE [LARGE SCALE GENOMIC DNA]</scope>
    <source>
        <strain evidence="7">USDA-D6B2</strain>
    </source>
</reference>
<dbReference type="SUPFAM" id="SSF46785">
    <property type="entry name" value="Winged helix' DNA-binding domain"/>
    <property type="match status" value="1"/>
</dbReference>
<evidence type="ECO:0000256" key="4">
    <source>
        <dbReference type="ARBA" id="ARBA00023136"/>
    </source>
</evidence>
<dbReference type="InterPro" id="IPR036388">
    <property type="entry name" value="WH-like_DNA-bd_sf"/>
</dbReference>
<dbReference type="GO" id="GO:0044389">
    <property type="term" value="F:ubiquitin-like protein ligase binding"/>
    <property type="evidence" value="ECO:0007669"/>
    <property type="project" value="TreeGrafter"/>
</dbReference>
<dbReference type="Pfam" id="PF09756">
    <property type="entry name" value="DDRGK"/>
    <property type="match status" value="1"/>
</dbReference>
<evidence type="ECO:0000256" key="1">
    <source>
        <dbReference type="ARBA" id="ARBA00004167"/>
    </source>
</evidence>
<comment type="caution">
    <text evidence="7">The sequence shown here is derived from an EMBL/GenBank/DDBJ whole genome shotgun (WGS) entry which is preliminary data.</text>
</comment>
<dbReference type="AlphaFoldDB" id="A0AAV4LZ43"/>
<evidence type="ECO:0000256" key="5">
    <source>
        <dbReference type="SAM" id="MobiDB-lite"/>
    </source>
</evidence>
<dbReference type="InterPro" id="IPR050899">
    <property type="entry name" value="DDRGK_domain-containing"/>
</dbReference>
<feature type="region of interest" description="Disordered" evidence="5">
    <location>
        <begin position="39"/>
        <end position="117"/>
    </location>
</feature>
<organism evidence="7 8">
    <name type="scientific">Babesia caballi</name>
    <dbReference type="NCBI Taxonomy" id="5871"/>
    <lineage>
        <taxon>Eukaryota</taxon>
        <taxon>Sar</taxon>
        <taxon>Alveolata</taxon>
        <taxon>Apicomplexa</taxon>
        <taxon>Aconoidasida</taxon>
        <taxon>Piroplasmida</taxon>
        <taxon>Babesiidae</taxon>
        <taxon>Babesia</taxon>
    </lineage>
</organism>
<dbReference type="EMBL" id="BPLF01000004">
    <property type="protein sequence ID" value="GIX65106.1"/>
    <property type="molecule type" value="Genomic_DNA"/>
</dbReference>
<dbReference type="Proteomes" id="UP001497744">
    <property type="component" value="Unassembled WGS sequence"/>
</dbReference>
<dbReference type="InterPro" id="IPR019153">
    <property type="entry name" value="DDRGK_dom-contain"/>
</dbReference>
<evidence type="ECO:0000313" key="7">
    <source>
        <dbReference type="EMBL" id="GIX65106.1"/>
    </source>
</evidence>
<accession>A0AAV4LZ43</accession>
<keyword evidence="4 6" id="KW-0472">Membrane</keyword>
<dbReference type="PANTHER" id="PTHR48176:SF1">
    <property type="entry name" value="DDRGK DOMAIN-CONTAINING PROTEIN 1"/>
    <property type="match status" value="1"/>
</dbReference>
<evidence type="ECO:0000256" key="3">
    <source>
        <dbReference type="ARBA" id="ARBA00022989"/>
    </source>
</evidence>
<comment type="subcellular location">
    <subcellularLocation>
        <location evidence="1">Membrane</location>
        <topology evidence="1">Single-pass membrane protein</topology>
    </subcellularLocation>
</comment>
<keyword evidence="2 6" id="KW-0812">Transmembrane</keyword>
<feature type="transmembrane region" description="Helical" evidence="6">
    <location>
        <begin position="12"/>
        <end position="30"/>
    </location>
</feature>
<protein>
    <submittedName>
        <fullName evidence="7">tRNA nucleotidyltransferase</fullName>
    </submittedName>
</protein>
<dbReference type="Gene3D" id="1.10.10.10">
    <property type="entry name" value="Winged helix-like DNA-binding domain superfamily/Winged helix DNA-binding domain"/>
    <property type="match status" value="1"/>
</dbReference>
<dbReference type="GeneID" id="94196587"/>
<name>A0AAV4LZ43_BABCB</name>
<sequence length="263" mass="31467">MDNDENVPVSYAAGVLVVFFFLLIIAYLYTNRHQNQFEREEQATDVGGTEVSSDREIDTKPLTAKQRKKQELKEAKQRQRILRDEEREEKNKKRQERQDYYQQRREEKERQRQEDEIKRAEREYEAYKDIVSSFVIEKEGHIADHERFNLDDFINFVRWKKMTNIVDLSAKFEMPQNEVVERLNQLEAQGRLFGLLDERGRYLHISASEVDTLENYINKGGRIHKYRGLTPFCNAAISMQPTHEDLSKLQTWEQNNQRITMEE</sequence>
<keyword evidence="8" id="KW-1185">Reference proteome</keyword>
<feature type="compositionally biased region" description="Basic and acidic residues" evidence="5">
    <location>
        <begin position="69"/>
        <end position="117"/>
    </location>
</feature>
<proteinExistence type="predicted"/>
<dbReference type="PANTHER" id="PTHR48176">
    <property type="entry name" value="DDRGK DOMAIN-CONTAINING PROTEIN 1"/>
    <property type="match status" value="1"/>
</dbReference>
<keyword evidence="3 6" id="KW-1133">Transmembrane helix</keyword>
<evidence type="ECO:0000313" key="8">
    <source>
        <dbReference type="Proteomes" id="UP001497744"/>
    </source>
</evidence>
<evidence type="ECO:0000256" key="6">
    <source>
        <dbReference type="SAM" id="Phobius"/>
    </source>
</evidence>
<dbReference type="SMART" id="SM01128">
    <property type="entry name" value="DDRGK"/>
    <property type="match status" value="1"/>
</dbReference>
<dbReference type="RefSeq" id="XP_067717175.1">
    <property type="nucleotide sequence ID" value="XM_067861074.1"/>
</dbReference>
<dbReference type="InterPro" id="IPR036390">
    <property type="entry name" value="WH_DNA-bd_sf"/>
</dbReference>